<evidence type="ECO:0000256" key="5">
    <source>
        <dbReference type="ARBA" id="ARBA00022617"/>
    </source>
</evidence>
<dbReference type="GO" id="GO:0005506">
    <property type="term" value="F:iron ion binding"/>
    <property type="evidence" value="ECO:0007669"/>
    <property type="project" value="InterPro"/>
</dbReference>
<gene>
    <name evidence="13" type="ORF">HICCMSTLAB_LOCUS6028</name>
</gene>
<dbReference type="InterPro" id="IPR001128">
    <property type="entry name" value="Cyt_P450"/>
</dbReference>
<keyword evidence="14" id="KW-1185">Reference proteome</keyword>
<keyword evidence="8" id="KW-0492">Microsome</keyword>
<name>A0A8J2HBL3_COTCN</name>
<dbReference type="OrthoDB" id="2789670at2759"/>
<evidence type="ECO:0000256" key="6">
    <source>
        <dbReference type="ARBA" id="ARBA00022723"/>
    </source>
</evidence>
<keyword evidence="6" id="KW-0479">Metal-binding</keyword>
<dbReference type="PANTHER" id="PTHR24292:SF54">
    <property type="entry name" value="CYP9F3-RELATED"/>
    <property type="match status" value="1"/>
</dbReference>
<dbReference type="GO" id="GO:0004497">
    <property type="term" value="F:monooxygenase activity"/>
    <property type="evidence" value="ECO:0007669"/>
    <property type="project" value="UniProtKB-KW"/>
</dbReference>
<keyword evidence="10" id="KW-0408">Iron</keyword>
<dbReference type="PRINTS" id="PR00464">
    <property type="entry name" value="EP450II"/>
</dbReference>
<dbReference type="Pfam" id="PF00067">
    <property type="entry name" value="p450"/>
    <property type="match status" value="1"/>
</dbReference>
<keyword evidence="5" id="KW-0349">Heme</keyword>
<organism evidence="13 14">
    <name type="scientific">Cotesia congregata</name>
    <name type="common">Parasitoid wasp</name>
    <name type="synonym">Apanteles congregatus</name>
    <dbReference type="NCBI Taxonomy" id="51543"/>
    <lineage>
        <taxon>Eukaryota</taxon>
        <taxon>Metazoa</taxon>
        <taxon>Ecdysozoa</taxon>
        <taxon>Arthropoda</taxon>
        <taxon>Hexapoda</taxon>
        <taxon>Insecta</taxon>
        <taxon>Pterygota</taxon>
        <taxon>Neoptera</taxon>
        <taxon>Endopterygota</taxon>
        <taxon>Hymenoptera</taxon>
        <taxon>Apocrita</taxon>
        <taxon>Ichneumonoidea</taxon>
        <taxon>Braconidae</taxon>
        <taxon>Microgastrinae</taxon>
        <taxon>Cotesia</taxon>
    </lineage>
</organism>
<dbReference type="InterPro" id="IPR050476">
    <property type="entry name" value="Insect_CytP450_Detox"/>
</dbReference>
<evidence type="ECO:0000256" key="4">
    <source>
        <dbReference type="ARBA" id="ARBA00010617"/>
    </source>
</evidence>
<dbReference type="SUPFAM" id="SSF48264">
    <property type="entry name" value="Cytochrome P450"/>
    <property type="match status" value="1"/>
</dbReference>
<dbReference type="AlphaFoldDB" id="A0A8J2HBL3"/>
<evidence type="ECO:0000256" key="3">
    <source>
        <dbReference type="ARBA" id="ARBA00004406"/>
    </source>
</evidence>
<keyword evidence="7" id="KW-0256">Endoplasmic reticulum</keyword>
<proteinExistence type="inferred from homology"/>
<comment type="similarity">
    <text evidence="4">Belongs to the cytochrome P450 family.</text>
</comment>
<reference evidence="13" key="1">
    <citation type="submission" date="2021-04" db="EMBL/GenBank/DDBJ databases">
        <authorList>
            <person name="Chebbi M.A.C M."/>
        </authorList>
    </citation>
    <scope>NUCLEOTIDE SEQUENCE</scope>
</reference>
<evidence type="ECO:0000256" key="8">
    <source>
        <dbReference type="ARBA" id="ARBA00022848"/>
    </source>
</evidence>
<evidence type="ECO:0000256" key="7">
    <source>
        <dbReference type="ARBA" id="ARBA00022824"/>
    </source>
</evidence>
<comment type="caution">
    <text evidence="13">The sequence shown here is derived from an EMBL/GenBank/DDBJ whole genome shotgun (WGS) entry which is preliminary data.</text>
</comment>
<dbReference type="InterPro" id="IPR002402">
    <property type="entry name" value="Cyt_P450_E_grp-II"/>
</dbReference>
<accession>A0A8J2HBL3</accession>
<keyword evidence="11" id="KW-0503">Monooxygenase</keyword>
<evidence type="ECO:0000256" key="12">
    <source>
        <dbReference type="ARBA" id="ARBA00023136"/>
    </source>
</evidence>
<evidence type="ECO:0000256" key="2">
    <source>
        <dbReference type="ARBA" id="ARBA00004174"/>
    </source>
</evidence>
<dbReference type="GO" id="GO:0020037">
    <property type="term" value="F:heme binding"/>
    <property type="evidence" value="ECO:0007669"/>
    <property type="project" value="InterPro"/>
</dbReference>
<comment type="cofactor">
    <cofactor evidence="1">
        <name>heme</name>
        <dbReference type="ChEBI" id="CHEBI:30413"/>
    </cofactor>
</comment>
<dbReference type="Gene3D" id="1.10.630.10">
    <property type="entry name" value="Cytochrome P450"/>
    <property type="match status" value="1"/>
</dbReference>
<evidence type="ECO:0000256" key="11">
    <source>
        <dbReference type="ARBA" id="ARBA00023033"/>
    </source>
</evidence>
<keyword evidence="9" id="KW-0560">Oxidoreductase</keyword>
<dbReference type="EMBL" id="CAJNRD030001120">
    <property type="protein sequence ID" value="CAG5092302.1"/>
    <property type="molecule type" value="Genomic_DNA"/>
</dbReference>
<comment type="subcellular location">
    <subcellularLocation>
        <location evidence="3">Endoplasmic reticulum membrane</location>
        <topology evidence="3">Peripheral membrane protein</topology>
    </subcellularLocation>
    <subcellularLocation>
        <location evidence="2">Microsome membrane</location>
        <topology evidence="2">Peripheral membrane protein</topology>
    </subcellularLocation>
</comment>
<dbReference type="Proteomes" id="UP000786811">
    <property type="component" value="Unassembled WGS sequence"/>
</dbReference>
<dbReference type="PANTHER" id="PTHR24292">
    <property type="entry name" value="CYTOCHROME P450"/>
    <property type="match status" value="1"/>
</dbReference>
<dbReference type="GO" id="GO:0016705">
    <property type="term" value="F:oxidoreductase activity, acting on paired donors, with incorporation or reduction of molecular oxygen"/>
    <property type="evidence" value="ECO:0007669"/>
    <property type="project" value="InterPro"/>
</dbReference>
<sequence length="283" mass="33029">MWLELGLLAILLVIYYYYYTNNWNFWSSRKVVGPKPSIPFGTVSDIITGRHNIGTYLQEIYTTYRRSKLVGIYMLRKPVVILNDLDLVKDVLIKDFSKFVDRGQEIHENHEPLAVHLFNLEPQRWRPLRSKLSPIFTSGKLKDMFYLLVQCADQMETYLDKFENEQVDMREIPARFATDVIGVCAFGLQANALAEEDSLFRKMGKRIFELSIRNVGRAIFGNFMPELYKVVGYFFRDSVLDNFIIGITKDTMDYRKKNGINRKDFVDLLMALKDEPSKVGEMN</sequence>
<evidence type="ECO:0000313" key="13">
    <source>
        <dbReference type="EMBL" id="CAG5092302.1"/>
    </source>
</evidence>
<keyword evidence="12" id="KW-0472">Membrane</keyword>
<evidence type="ECO:0000256" key="1">
    <source>
        <dbReference type="ARBA" id="ARBA00001971"/>
    </source>
</evidence>
<evidence type="ECO:0000256" key="10">
    <source>
        <dbReference type="ARBA" id="ARBA00023004"/>
    </source>
</evidence>
<evidence type="ECO:0000256" key="9">
    <source>
        <dbReference type="ARBA" id="ARBA00023002"/>
    </source>
</evidence>
<dbReference type="GO" id="GO:0005789">
    <property type="term" value="C:endoplasmic reticulum membrane"/>
    <property type="evidence" value="ECO:0007669"/>
    <property type="project" value="UniProtKB-SubCell"/>
</dbReference>
<protein>
    <submittedName>
        <fullName evidence="13">CYP6AS69</fullName>
    </submittedName>
</protein>
<evidence type="ECO:0000313" key="14">
    <source>
        <dbReference type="Proteomes" id="UP000786811"/>
    </source>
</evidence>
<dbReference type="InterPro" id="IPR036396">
    <property type="entry name" value="Cyt_P450_sf"/>
</dbReference>